<dbReference type="EnsemblMetazoa" id="tetur28g01470.1">
    <property type="protein sequence ID" value="tetur28g01470.1"/>
    <property type="gene ID" value="tetur28g01470"/>
</dbReference>
<dbReference type="SMART" id="SM00702">
    <property type="entry name" value="P4Hc"/>
    <property type="match status" value="1"/>
</dbReference>
<evidence type="ECO:0000256" key="7">
    <source>
        <dbReference type="SAM" id="Phobius"/>
    </source>
</evidence>
<dbReference type="GO" id="GO:0016020">
    <property type="term" value="C:membrane"/>
    <property type="evidence" value="ECO:0007669"/>
    <property type="project" value="TreeGrafter"/>
</dbReference>
<keyword evidence="7" id="KW-0812">Transmembrane</keyword>
<dbReference type="OrthoDB" id="427071at2759"/>
<keyword evidence="5" id="KW-0408">Iron</keyword>
<evidence type="ECO:0000256" key="6">
    <source>
        <dbReference type="SAM" id="MobiDB-lite"/>
    </source>
</evidence>
<evidence type="ECO:0000313" key="9">
    <source>
        <dbReference type="EnsemblMetazoa" id="tetur28g01470.1"/>
    </source>
</evidence>
<organism evidence="9 10">
    <name type="scientific">Tetranychus urticae</name>
    <name type="common">Two-spotted spider mite</name>
    <dbReference type="NCBI Taxonomy" id="32264"/>
    <lineage>
        <taxon>Eukaryota</taxon>
        <taxon>Metazoa</taxon>
        <taxon>Ecdysozoa</taxon>
        <taxon>Arthropoda</taxon>
        <taxon>Chelicerata</taxon>
        <taxon>Arachnida</taxon>
        <taxon>Acari</taxon>
        <taxon>Acariformes</taxon>
        <taxon>Trombidiformes</taxon>
        <taxon>Prostigmata</taxon>
        <taxon>Eleutherengona</taxon>
        <taxon>Raphignathae</taxon>
        <taxon>Tetranychoidea</taxon>
        <taxon>Tetranychidae</taxon>
        <taxon>Tetranychus</taxon>
    </lineage>
</organism>
<dbReference type="GO" id="GO:0051213">
    <property type="term" value="F:dioxygenase activity"/>
    <property type="evidence" value="ECO:0007669"/>
    <property type="project" value="UniProtKB-KW"/>
</dbReference>
<comment type="cofactor">
    <cofactor evidence="1">
        <name>L-ascorbate</name>
        <dbReference type="ChEBI" id="CHEBI:38290"/>
    </cofactor>
</comment>
<gene>
    <name evidence="9" type="primary">107368864</name>
</gene>
<proteinExistence type="predicted"/>
<reference evidence="9" key="2">
    <citation type="submission" date="2015-06" db="UniProtKB">
        <authorList>
            <consortium name="EnsemblMetazoa"/>
        </authorList>
    </citation>
    <scope>IDENTIFICATION</scope>
</reference>
<dbReference type="InterPro" id="IPR039210">
    <property type="entry name" value="OGFOD3"/>
</dbReference>
<accession>T1KZF9</accession>
<dbReference type="PROSITE" id="PS51471">
    <property type="entry name" value="FE2OG_OXY"/>
    <property type="match status" value="1"/>
</dbReference>
<dbReference type="OMA" id="NDEYWHP"/>
<sequence>MAPNAGYKEINVVHRASAVNNNNNKNGSSKKDVQLNGDRKQRPSNNKKTKSKSTSSWKPSNSTLMTLFSFIFFVSGLIFYYIPIEKLIKAKPIASDKEDFKWMVTTDQHVGPNVFLHDVPCHRPGYRRERAAGAEPQRCGTLIYDELVSLEEAARLRQMAAKLVYEIGETNPYSRESINLHWVNLHTVFKRGYKEKVFNETDFKLVKKASERAKTVIAETFGIPRNSLHFTTVAQFTRYRPMTRYSQFRHVDKVRVQSLIVTSILWLSTYDYDFGGGTTSFLTAPDSPPFTPYIVQPKINRFAAWTSGWENPHEVMQLLWGERLALIFAFTVNPNLGEKNMEALRTWAQALPDNPFYG</sequence>
<reference evidence="10" key="1">
    <citation type="submission" date="2011-08" db="EMBL/GenBank/DDBJ databases">
        <authorList>
            <person name="Rombauts S."/>
        </authorList>
    </citation>
    <scope>NUCLEOTIDE SEQUENCE</scope>
    <source>
        <strain evidence="10">London</strain>
    </source>
</reference>
<evidence type="ECO:0000256" key="2">
    <source>
        <dbReference type="ARBA" id="ARBA00022723"/>
    </source>
</evidence>
<evidence type="ECO:0000256" key="4">
    <source>
        <dbReference type="ARBA" id="ARBA00023002"/>
    </source>
</evidence>
<dbReference type="GO" id="GO:0016705">
    <property type="term" value="F:oxidoreductase activity, acting on paired donors, with incorporation or reduction of molecular oxygen"/>
    <property type="evidence" value="ECO:0007669"/>
    <property type="project" value="InterPro"/>
</dbReference>
<dbReference type="KEGG" id="tut:107368864"/>
<evidence type="ECO:0000259" key="8">
    <source>
        <dbReference type="PROSITE" id="PS51471"/>
    </source>
</evidence>
<name>T1KZF9_TETUR</name>
<dbReference type="AlphaFoldDB" id="T1KZF9"/>
<dbReference type="eggNOG" id="ENOG502QR2P">
    <property type="taxonomic scope" value="Eukaryota"/>
</dbReference>
<keyword evidence="4" id="KW-0560">Oxidoreductase</keyword>
<dbReference type="InterPro" id="IPR005123">
    <property type="entry name" value="Oxoglu/Fe-dep_dioxygenase_dom"/>
</dbReference>
<protein>
    <recommendedName>
        <fullName evidence="8">Fe2OG dioxygenase domain-containing protein</fullName>
    </recommendedName>
</protein>
<dbReference type="GO" id="GO:0005506">
    <property type="term" value="F:iron ion binding"/>
    <property type="evidence" value="ECO:0007669"/>
    <property type="project" value="InterPro"/>
</dbReference>
<keyword evidence="7" id="KW-1133">Transmembrane helix</keyword>
<evidence type="ECO:0000256" key="5">
    <source>
        <dbReference type="ARBA" id="ARBA00023004"/>
    </source>
</evidence>
<evidence type="ECO:0000256" key="1">
    <source>
        <dbReference type="ARBA" id="ARBA00001961"/>
    </source>
</evidence>
<dbReference type="EMBL" id="CAEY01000739">
    <property type="status" value="NOT_ANNOTATED_CDS"/>
    <property type="molecule type" value="Genomic_DNA"/>
</dbReference>
<dbReference type="Gene3D" id="2.60.120.620">
    <property type="entry name" value="q2cbj1_9rhob like domain"/>
    <property type="match status" value="1"/>
</dbReference>
<dbReference type="GO" id="GO:0031418">
    <property type="term" value="F:L-ascorbic acid binding"/>
    <property type="evidence" value="ECO:0007669"/>
    <property type="project" value="InterPro"/>
</dbReference>
<evidence type="ECO:0000313" key="10">
    <source>
        <dbReference type="Proteomes" id="UP000015104"/>
    </source>
</evidence>
<keyword evidence="7" id="KW-0472">Membrane</keyword>
<dbReference type="Proteomes" id="UP000015104">
    <property type="component" value="Unassembled WGS sequence"/>
</dbReference>
<keyword evidence="2" id="KW-0479">Metal-binding</keyword>
<dbReference type="HOGENOM" id="CLU_774631_0_0_1"/>
<feature type="region of interest" description="Disordered" evidence="6">
    <location>
        <begin position="18"/>
        <end position="59"/>
    </location>
</feature>
<feature type="domain" description="Fe2OG dioxygenase" evidence="8">
    <location>
        <begin position="230"/>
        <end position="334"/>
    </location>
</feature>
<dbReference type="PANTHER" id="PTHR14650:SF1">
    <property type="entry name" value="2-OXOGLUTARATE AND IRON-DEPENDENT OXYGENASE DOMAIN-CONTAINING PROTEIN 3"/>
    <property type="match status" value="1"/>
</dbReference>
<feature type="compositionally biased region" description="Basic and acidic residues" evidence="6">
    <location>
        <begin position="29"/>
        <end position="41"/>
    </location>
</feature>
<evidence type="ECO:0000256" key="3">
    <source>
        <dbReference type="ARBA" id="ARBA00022964"/>
    </source>
</evidence>
<dbReference type="PANTHER" id="PTHR14650">
    <property type="entry name" value="PROLYL HYDROXYLASE-RELATED"/>
    <property type="match status" value="1"/>
</dbReference>
<keyword evidence="3" id="KW-0223">Dioxygenase</keyword>
<dbReference type="InterPro" id="IPR006620">
    <property type="entry name" value="Pro_4_hyd_alph"/>
</dbReference>
<keyword evidence="10" id="KW-1185">Reference proteome</keyword>
<feature type="transmembrane region" description="Helical" evidence="7">
    <location>
        <begin position="63"/>
        <end position="82"/>
    </location>
</feature>